<dbReference type="Proteomes" id="UP000275078">
    <property type="component" value="Unassembled WGS sequence"/>
</dbReference>
<reference evidence="2 3" key="1">
    <citation type="journal article" date="2018" name="Nat. Ecol. Evol.">
        <title>Pezizomycetes genomes reveal the molecular basis of ectomycorrhizal truffle lifestyle.</title>
        <authorList>
            <person name="Murat C."/>
            <person name="Payen T."/>
            <person name="Noel B."/>
            <person name="Kuo A."/>
            <person name="Morin E."/>
            <person name="Chen J."/>
            <person name="Kohler A."/>
            <person name="Krizsan K."/>
            <person name="Balestrini R."/>
            <person name="Da Silva C."/>
            <person name="Montanini B."/>
            <person name="Hainaut M."/>
            <person name="Levati E."/>
            <person name="Barry K.W."/>
            <person name="Belfiori B."/>
            <person name="Cichocki N."/>
            <person name="Clum A."/>
            <person name="Dockter R.B."/>
            <person name="Fauchery L."/>
            <person name="Guy J."/>
            <person name="Iotti M."/>
            <person name="Le Tacon F."/>
            <person name="Lindquist E.A."/>
            <person name="Lipzen A."/>
            <person name="Malagnac F."/>
            <person name="Mello A."/>
            <person name="Molinier V."/>
            <person name="Miyauchi S."/>
            <person name="Poulain J."/>
            <person name="Riccioni C."/>
            <person name="Rubini A."/>
            <person name="Sitrit Y."/>
            <person name="Splivallo R."/>
            <person name="Traeger S."/>
            <person name="Wang M."/>
            <person name="Zifcakova L."/>
            <person name="Wipf D."/>
            <person name="Zambonelli A."/>
            <person name="Paolocci F."/>
            <person name="Nowrousian M."/>
            <person name="Ottonello S."/>
            <person name="Baldrian P."/>
            <person name="Spatafora J.W."/>
            <person name="Henrissat B."/>
            <person name="Nagy L.G."/>
            <person name="Aury J.M."/>
            <person name="Wincker P."/>
            <person name="Grigoriev I.V."/>
            <person name="Bonfante P."/>
            <person name="Martin F.M."/>
        </authorList>
    </citation>
    <scope>NUCLEOTIDE SEQUENCE [LARGE SCALE GENOMIC DNA]</scope>
    <source>
        <strain evidence="2 3">RN42</strain>
    </source>
</reference>
<sequence length="202" mass="22512">MSSNSSQNRPIANIARAESAAAEVSRKGPDDIKNQAIRYRIDSEERYKELVELWVGKGYPDCKDRHKRSEYCEGKMSSLAVRRLPEDQICNYRLNATHDWHPMVKEGFMGDKCGRASSDIKGSKGLWLVCMNSKRYACEADTLEGLRVCNLCAANAPELKAALWMVSVEDAEAGVGIWKVKKFTGLINVTTKADSDLTSQST</sequence>
<evidence type="ECO:0000313" key="2">
    <source>
        <dbReference type="EMBL" id="RPA76345.1"/>
    </source>
</evidence>
<gene>
    <name evidence="2" type="ORF">BJ508DRAFT_9580</name>
</gene>
<feature type="region of interest" description="Disordered" evidence="1">
    <location>
        <begin position="1"/>
        <end position="29"/>
    </location>
</feature>
<proteinExistence type="predicted"/>
<protein>
    <submittedName>
        <fullName evidence="2">Uncharacterized protein</fullName>
    </submittedName>
</protein>
<accession>A0A3N4HR82</accession>
<evidence type="ECO:0000313" key="3">
    <source>
        <dbReference type="Proteomes" id="UP000275078"/>
    </source>
</evidence>
<name>A0A3N4HR82_ASCIM</name>
<feature type="compositionally biased region" description="Polar residues" evidence="1">
    <location>
        <begin position="1"/>
        <end position="10"/>
    </location>
</feature>
<feature type="compositionally biased region" description="Low complexity" evidence="1">
    <location>
        <begin position="11"/>
        <end position="23"/>
    </location>
</feature>
<dbReference type="EMBL" id="ML119746">
    <property type="protein sequence ID" value="RPA76345.1"/>
    <property type="molecule type" value="Genomic_DNA"/>
</dbReference>
<keyword evidence="3" id="KW-1185">Reference proteome</keyword>
<organism evidence="2 3">
    <name type="scientific">Ascobolus immersus RN42</name>
    <dbReference type="NCBI Taxonomy" id="1160509"/>
    <lineage>
        <taxon>Eukaryota</taxon>
        <taxon>Fungi</taxon>
        <taxon>Dikarya</taxon>
        <taxon>Ascomycota</taxon>
        <taxon>Pezizomycotina</taxon>
        <taxon>Pezizomycetes</taxon>
        <taxon>Pezizales</taxon>
        <taxon>Ascobolaceae</taxon>
        <taxon>Ascobolus</taxon>
    </lineage>
</organism>
<evidence type="ECO:0000256" key="1">
    <source>
        <dbReference type="SAM" id="MobiDB-lite"/>
    </source>
</evidence>
<dbReference type="AlphaFoldDB" id="A0A3N4HR82"/>